<gene>
    <name evidence="1" type="ORF">BOO71_0008335</name>
</gene>
<sequence>MKNTVLLAAYLLKTVRTIDEVASFSPEGHTTGAAPTPAAQNL</sequence>
<organism evidence="1 2">
    <name type="scientific">Deinococcus marmoris</name>
    <dbReference type="NCBI Taxonomy" id="249408"/>
    <lineage>
        <taxon>Bacteria</taxon>
        <taxon>Thermotogati</taxon>
        <taxon>Deinococcota</taxon>
        <taxon>Deinococci</taxon>
        <taxon>Deinococcales</taxon>
        <taxon>Deinococcaceae</taxon>
        <taxon>Deinococcus</taxon>
    </lineage>
</organism>
<dbReference type="Proteomes" id="UP000186607">
    <property type="component" value="Unassembled WGS sequence"/>
</dbReference>
<dbReference type="EMBL" id="MSTI01000093">
    <property type="protein sequence ID" value="OLV17605.1"/>
    <property type="molecule type" value="Genomic_DNA"/>
</dbReference>
<proteinExistence type="predicted"/>
<protein>
    <submittedName>
        <fullName evidence="1">Uncharacterized protein</fullName>
    </submittedName>
</protein>
<evidence type="ECO:0000313" key="1">
    <source>
        <dbReference type="EMBL" id="OLV17605.1"/>
    </source>
</evidence>
<dbReference type="AlphaFoldDB" id="A0A1U7NXF3"/>
<keyword evidence="2" id="KW-1185">Reference proteome</keyword>
<reference evidence="1 2" key="1">
    <citation type="submission" date="2017-01" db="EMBL/GenBank/DDBJ databases">
        <title>Genome Analysis of Deinococcus marmoris KOPRI26562.</title>
        <authorList>
            <person name="Kim J.H."/>
            <person name="Oh H.-M."/>
        </authorList>
    </citation>
    <scope>NUCLEOTIDE SEQUENCE [LARGE SCALE GENOMIC DNA]</scope>
    <source>
        <strain evidence="1 2">KOPRI26562</strain>
    </source>
</reference>
<comment type="caution">
    <text evidence="1">The sequence shown here is derived from an EMBL/GenBank/DDBJ whole genome shotgun (WGS) entry which is preliminary data.</text>
</comment>
<evidence type="ECO:0000313" key="2">
    <source>
        <dbReference type="Proteomes" id="UP000186607"/>
    </source>
</evidence>
<accession>A0A1U7NXF3</accession>
<name>A0A1U7NXF3_9DEIO</name>